<proteinExistence type="predicted"/>
<feature type="compositionally biased region" description="Pro residues" evidence="1">
    <location>
        <begin position="10"/>
        <end position="19"/>
    </location>
</feature>
<evidence type="ECO:0000256" key="1">
    <source>
        <dbReference type="SAM" id="MobiDB-lite"/>
    </source>
</evidence>
<dbReference type="EMBL" id="JBHRSB010000019">
    <property type="protein sequence ID" value="MFC3003924.1"/>
    <property type="molecule type" value="Genomic_DNA"/>
</dbReference>
<organism evidence="2 3">
    <name type="scientific">Falsiroseomonas tokyonensis</name>
    <dbReference type="NCBI Taxonomy" id="430521"/>
    <lineage>
        <taxon>Bacteria</taxon>
        <taxon>Pseudomonadati</taxon>
        <taxon>Pseudomonadota</taxon>
        <taxon>Alphaproteobacteria</taxon>
        <taxon>Acetobacterales</taxon>
        <taxon>Roseomonadaceae</taxon>
        <taxon>Falsiroseomonas</taxon>
    </lineage>
</organism>
<dbReference type="Proteomes" id="UP001595420">
    <property type="component" value="Unassembled WGS sequence"/>
</dbReference>
<sequence>MPAARSSPSPHQPDPPAPARRPAASPPRSFAEVINLWSCAGELAAILDVEAVTVRAWRRRGIPARYWAAVAAAARFTGRPVDERLLAELGAIRKGRLHG</sequence>
<keyword evidence="3" id="KW-1185">Reference proteome</keyword>
<comment type="caution">
    <text evidence="2">The sequence shown here is derived from an EMBL/GenBank/DDBJ whole genome shotgun (WGS) entry which is preliminary data.</text>
</comment>
<name>A0ABV7C4H0_9PROT</name>
<evidence type="ECO:0008006" key="4">
    <source>
        <dbReference type="Google" id="ProtNLM"/>
    </source>
</evidence>
<accession>A0ABV7C4H0</accession>
<protein>
    <recommendedName>
        <fullName evidence="4">Transcriptional regulator</fullName>
    </recommendedName>
</protein>
<dbReference type="RefSeq" id="WP_216840367.1">
    <property type="nucleotide sequence ID" value="NZ_JAFNJS010000019.1"/>
</dbReference>
<reference evidence="3" key="1">
    <citation type="journal article" date="2019" name="Int. J. Syst. Evol. Microbiol.">
        <title>The Global Catalogue of Microorganisms (GCM) 10K type strain sequencing project: providing services to taxonomists for standard genome sequencing and annotation.</title>
        <authorList>
            <consortium name="The Broad Institute Genomics Platform"/>
            <consortium name="The Broad Institute Genome Sequencing Center for Infectious Disease"/>
            <person name="Wu L."/>
            <person name="Ma J."/>
        </authorList>
    </citation>
    <scope>NUCLEOTIDE SEQUENCE [LARGE SCALE GENOMIC DNA]</scope>
    <source>
        <strain evidence="3">CGMCC 1.16855</strain>
    </source>
</reference>
<evidence type="ECO:0000313" key="3">
    <source>
        <dbReference type="Proteomes" id="UP001595420"/>
    </source>
</evidence>
<feature type="region of interest" description="Disordered" evidence="1">
    <location>
        <begin position="1"/>
        <end position="26"/>
    </location>
</feature>
<gene>
    <name evidence="2" type="ORF">ACFOD3_28800</name>
</gene>
<evidence type="ECO:0000313" key="2">
    <source>
        <dbReference type="EMBL" id="MFC3003924.1"/>
    </source>
</evidence>